<dbReference type="AlphaFoldDB" id="A0A367X6F9"/>
<organism evidence="2 3">
    <name type="scientific">Thalassospira profundimaris</name>
    <dbReference type="NCBI Taxonomy" id="502049"/>
    <lineage>
        <taxon>Bacteria</taxon>
        <taxon>Pseudomonadati</taxon>
        <taxon>Pseudomonadota</taxon>
        <taxon>Alphaproteobacteria</taxon>
        <taxon>Rhodospirillales</taxon>
        <taxon>Thalassospiraceae</taxon>
        <taxon>Thalassospira</taxon>
    </lineage>
</organism>
<feature type="transmembrane region" description="Helical" evidence="1">
    <location>
        <begin position="20"/>
        <end position="41"/>
    </location>
</feature>
<feature type="transmembrane region" description="Helical" evidence="1">
    <location>
        <begin position="47"/>
        <end position="70"/>
    </location>
</feature>
<dbReference type="RefSeq" id="WP_114096339.1">
    <property type="nucleotide sequence ID" value="NZ_JPWI01000001.1"/>
</dbReference>
<protein>
    <submittedName>
        <fullName evidence="2">Uncharacterized protein</fullName>
    </submittedName>
</protein>
<keyword evidence="1" id="KW-0472">Membrane</keyword>
<accession>A0A367X6F9</accession>
<dbReference type="OrthoDB" id="2986280at2"/>
<comment type="caution">
    <text evidence="2">The sequence shown here is derived from an EMBL/GenBank/DDBJ whole genome shotgun (WGS) entry which is preliminary data.</text>
</comment>
<reference evidence="2 3" key="1">
    <citation type="submission" date="2014-07" db="EMBL/GenBank/DDBJ databases">
        <title>Draft genome sequence of Thalassospira profundimaris PR54-5.</title>
        <authorList>
            <person name="Lai Q."/>
            <person name="Shao Z."/>
        </authorList>
    </citation>
    <scope>NUCLEOTIDE SEQUENCE [LARGE SCALE GENOMIC DNA]</scope>
    <source>
        <strain evidence="2 3">PR54-5</strain>
    </source>
</reference>
<keyword evidence="1" id="KW-1133">Transmembrane helix</keyword>
<sequence>MLKWLSRILTAIGIPSDIQLLGTLLITPAIIGAVTGWLSWVKENPHWSILIGLCASAATIWIVAGIQFLVRRNRVFKGLHFQSSEPLGIEISEEDTIFIPLLVRLRNTTSRELFFNVVRADFELNGRTNRSMPRGETQASVPAGQLATFRVAGIPNLPFEPDLTGSLEFEVEYGLKPDDLRYRLRYTFEPWIRIPQKPSEDHPQVQLTYDGRNAIQKHQKRKWI</sequence>
<dbReference type="Proteomes" id="UP000252255">
    <property type="component" value="Unassembled WGS sequence"/>
</dbReference>
<keyword evidence="1" id="KW-0812">Transmembrane</keyword>
<evidence type="ECO:0000256" key="1">
    <source>
        <dbReference type="SAM" id="Phobius"/>
    </source>
</evidence>
<dbReference type="EMBL" id="JPWI01000001">
    <property type="protein sequence ID" value="RCK49059.1"/>
    <property type="molecule type" value="Genomic_DNA"/>
</dbReference>
<name>A0A367X6F9_9PROT</name>
<evidence type="ECO:0000313" key="2">
    <source>
        <dbReference type="EMBL" id="RCK49059.1"/>
    </source>
</evidence>
<evidence type="ECO:0000313" key="3">
    <source>
        <dbReference type="Proteomes" id="UP000252255"/>
    </source>
</evidence>
<proteinExistence type="predicted"/>
<gene>
    <name evidence="2" type="ORF">TH30_01640</name>
</gene>